<dbReference type="AlphaFoldDB" id="A0A6A6AT09"/>
<dbReference type="GeneID" id="54402287"/>
<keyword evidence="2" id="KW-1185">Reference proteome</keyword>
<organism evidence="1 2">
    <name type="scientific">Dothidotthia symphoricarpi CBS 119687</name>
    <dbReference type="NCBI Taxonomy" id="1392245"/>
    <lineage>
        <taxon>Eukaryota</taxon>
        <taxon>Fungi</taxon>
        <taxon>Dikarya</taxon>
        <taxon>Ascomycota</taxon>
        <taxon>Pezizomycotina</taxon>
        <taxon>Dothideomycetes</taxon>
        <taxon>Pleosporomycetidae</taxon>
        <taxon>Pleosporales</taxon>
        <taxon>Dothidotthiaceae</taxon>
        <taxon>Dothidotthia</taxon>
    </lineage>
</organism>
<dbReference type="InterPro" id="IPR038883">
    <property type="entry name" value="AN11006-like"/>
</dbReference>
<sequence length="304" mass="35003">MLKWICYPINALQEWSITSAFTTNDTRPATIMSNTPPLLKLPSELRNRIYEFALSTPTPLYYLEPRNGNKAFLHVRATSPHRPDYQAIEFNQLKYTNKQLYAETAGLELKLNDIVVCTQSYKESPADKLSAWLSSMSRAKAAWIKTIVIKFEISRQADRQHLERMPESAEALVQLTRLCKLHPSMTIKYTIPGWTCESYFTRFISIFFVDAICYIMAFRGQDRRDILFDERPDFMAFYMNIARAWQGDVDLGDLQAANLSYIPEDSVELAGTAREVLAGRTRGVTVLELEEEHDLVMKWLVHGI</sequence>
<dbReference type="EMBL" id="ML977497">
    <property type="protein sequence ID" value="KAF2134800.1"/>
    <property type="molecule type" value="Genomic_DNA"/>
</dbReference>
<evidence type="ECO:0000313" key="1">
    <source>
        <dbReference type="EMBL" id="KAF2134800.1"/>
    </source>
</evidence>
<evidence type="ECO:0000313" key="2">
    <source>
        <dbReference type="Proteomes" id="UP000799771"/>
    </source>
</evidence>
<dbReference type="OrthoDB" id="4790878at2759"/>
<dbReference type="PANTHER" id="PTHR42085:SF1">
    <property type="entry name" value="F-BOX DOMAIN-CONTAINING PROTEIN"/>
    <property type="match status" value="1"/>
</dbReference>
<accession>A0A6A6AT09</accession>
<dbReference type="PANTHER" id="PTHR42085">
    <property type="entry name" value="F-BOX DOMAIN-CONTAINING PROTEIN"/>
    <property type="match status" value="1"/>
</dbReference>
<reference evidence="1" key="1">
    <citation type="journal article" date="2020" name="Stud. Mycol.">
        <title>101 Dothideomycetes genomes: a test case for predicting lifestyles and emergence of pathogens.</title>
        <authorList>
            <person name="Haridas S."/>
            <person name="Albert R."/>
            <person name="Binder M."/>
            <person name="Bloem J."/>
            <person name="Labutti K."/>
            <person name="Salamov A."/>
            <person name="Andreopoulos B."/>
            <person name="Baker S."/>
            <person name="Barry K."/>
            <person name="Bills G."/>
            <person name="Bluhm B."/>
            <person name="Cannon C."/>
            <person name="Castanera R."/>
            <person name="Culley D."/>
            <person name="Daum C."/>
            <person name="Ezra D."/>
            <person name="Gonzalez J."/>
            <person name="Henrissat B."/>
            <person name="Kuo A."/>
            <person name="Liang C."/>
            <person name="Lipzen A."/>
            <person name="Lutzoni F."/>
            <person name="Magnuson J."/>
            <person name="Mondo S."/>
            <person name="Nolan M."/>
            <person name="Ohm R."/>
            <person name="Pangilinan J."/>
            <person name="Park H.-J."/>
            <person name="Ramirez L."/>
            <person name="Alfaro M."/>
            <person name="Sun H."/>
            <person name="Tritt A."/>
            <person name="Yoshinaga Y."/>
            <person name="Zwiers L.-H."/>
            <person name="Turgeon B."/>
            <person name="Goodwin S."/>
            <person name="Spatafora J."/>
            <person name="Crous P."/>
            <person name="Grigoriev I."/>
        </authorList>
    </citation>
    <scope>NUCLEOTIDE SEQUENCE</scope>
    <source>
        <strain evidence="1">CBS 119687</strain>
    </source>
</reference>
<dbReference type="RefSeq" id="XP_033529187.1">
    <property type="nucleotide sequence ID" value="XM_033661855.1"/>
</dbReference>
<gene>
    <name evidence="1" type="ORF">P153DRAFT_10090</name>
</gene>
<name>A0A6A6AT09_9PLEO</name>
<proteinExistence type="predicted"/>
<protein>
    <submittedName>
        <fullName evidence="1">Uncharacterized protein</fullName>
    </submittedName>
</protein>
<dbReference type="Proteomes" id="UP000799771">
    <property type="component" value="Unassembled WGS sequence"/>
</dbReference>